<feature type="binding site" evidence="4">
    <location>
        <position position="95"/>
    </location>
    <ligand>
        <name>substrate</name>
    </ligand>
</feature>
<reference evidence="5" key="1">
    <citation type="submission" date="2022-03" db="EMBL/GenBank/DDBJ databases">
        <title>Cryobacterium sp. nov. strain ZS14-85, isolated from Antarctic soil.</title>
        <authorList>
            <person name="Li J."/>
            <person name="Niu G."/>
        </authorList>
    </citation>
    <scope>NUCLEOTIDE SEQUENCE</scope>
    <source>
        <strain evidence="5">ZS14-85</strain>
    </source>
</reference>
<feature type="binding site" evidence="4">
    <location>
        <position position="28"/>
    </location>
    <ligand>
        <name>substrate</name>
    </ligand>
</feature>
<dbReference type="Proteomes" id="UP001165341">
    <property type="component" value="Unassembled WGS sequence"/>
</dbReference>
<dbReference type="RefSeq" id="WP_134534050.1">
    <property type="nucleotide sequence ID" value="NZ_JALGAR010000001.1"/>
</dbReference>
<feature type="active site" description="Nucleophile" evidence="3">
    <location>
        <position position="256"/>
    </location>
</feature>
<evidence type="ECO:0000313" key="5">
    <source>
        <dbReference type="EMBL" id="MCI4656576.1"/>
    </source>
</evidence>
<dbReference type="InterPro" id="IPR033199">
    <property type="entry name" value="DDAH-like"/>
</dbReference>
<feature type="binding site" evidence="4">
    <location>
        <position position="141"/>
    </location>
    <ligand>
        <name>substrate</name>
    </ligand>
</feature>
<dbReference type="SUPFAM" id="SSF55909">
    <property type="entry name" value="Pentein"/>
    <property type="match status" value="1"/>
</dbReference>
<evidence type="ECO:0000256" key="2">
    <source>
        <dbReference type="ARBA" id="ARBA00022801"/>
    </source>
</evidence>
<dbReference type="Gene3D" id="3.75.10.10">
    <property type="entry name" value="L-arginine/glycine Amidinotransferase, Chain A"/>
    <property type="match status" value="1"/>
</dbReference>
<comment type="similarity">
    <text evidence="1">Belongs to the DDAH family.</text>
</comment>
<feature type="binding site" evidence="4">
    <location>
        <position position="250"/>
    </location>
    <ligand>
        <name>substrate</name>
    </ligand>
</feature>
<dbReference type="GO" id="GO:0016403">
    <property type="term" value="F:dimethylargininase activity"/>
    <property type="evidence" value="ECO:0007669"/>
    <property type="project" value="TreeGrafter"/>
</dbReference>
<accession>A0AA41QS01</accession>
<comment type="caution">
    <text evidence="5">The sequence shown here is derived from an EMBL/GenBank/DDBJ whole genome shotgun (WGS) entry which is preliminary data.</text>
</comment>
<dbReference type="GO" id="GO:0016597">
    <property type="term" value="F:amino acid binding"/>
    <property type="evidence" value="ECO:0007669"/>
    <property type="project" value="TreeGrafter"/>
</dbReference>
<evidence type="ECO:0000256" key="4">
    <source>
        <dbReference type="PIRSR" id="PIRSR633199-2"/>
    </source>
</evidence>
<feature type="binding site" evidence="4">
    <location>
        <begin position="75"/>
        <end position="76"/>
    </location>
    <ligand>
        <name>substrate</name>
    </ligand>
</feature>
<dbReference type="GO" id="GO:0000052">
    <property type="term" value="P:citrulline metabolic process"/>
    <property type="evidence" value="ECO:0007669"/>
    <property type="project" value="TreeGrafter"/>
</dbReference>
<name>A0AA41QS01_9MICO</name>
<keyword evidence="6" id="KW-1185">Reference proteome</keyword>
<dbReference type="PANTHER" id="PTHR12737:SF9">
    <property type="entry name" value="DIMETHYLARGININASE"/>
    <property type="match status" value="1"/>
</dbReference>
<evidence type="ECO:0000256" key="1">
    <source>
        <dbReference type="ARBA" id="ARBA00008532"/>
    </source>
</evidence>
<dbReference type="Pfam" id="PF02274">
    <property type="entry name" value="ADI"/>
    <property type="match status" value="1"/>
</dbReference>
<gene>
    <name evidence="5" type="ORF">MQH31_01945</name>
</gene>
<evidence type="ECO:0000256" key="3">
    <source>
        <dbReference type="PIRSR" id="PIRSR633199-1"/>
    </source>
</evidence>
<keyword evidence="2" id="KW-0378">Hydrolase</keyword>
<organism evidence="5 6">
    <name type="scientific">Cryobacterium zhongshanensis</name>
    <dbReference type="NCBI Taxonomy" id="2928153"/>
    <lineage>
        <taxon>Bacteria</taxon>
        <taxon>Bacillati</taxon>
        <taxon>Actinomycetota</taxon>
        <taxon>Actinomycetes</taxon>
        <taxon>Micrococcales</taxon>
        <taxon>Microbacteriaceae</taxon>
        <taxon>Cryobacterium</taxon>
    </lineage>
</organism>
<dbReference type="PANTHER" id="PTHR12737">
    <property type="entry name" value="DIMETHYLARGININE DIMETHYLAMINOHYDROLASE"/>
    <property type="match status" value="1"/>
</dbReference>
<sequence length="262" mass="27686">MDIPALDPAARRIALVRRPADNLAEGQLTHIERVPVDLGLARTQWDGYVAALAAEGWDIVEVEPAPSLPDSVFIEDAVISFGDVAVLTSPGAPTRRDETSGAEAAVRSLGVPVHHLVLPGTLDGGDVLKIGRDVYVGRSLRTNDAGIDQLRDILAPLGYTVVPVPISKVLHLKSAVTALPDGTVIGYPPLVDDSTVFDPFLPVPEEYGTAVVVLAPDAVLMSSAAPLSAALFAARGYRVVTVDISEFEKLEGCVTCLSVRIR</sequence>
<dbReference type="NCBIfam" id="NF045660">
    <property type="entry name" value="DiMthArgaseDdahStm"/>
    <property type="match status" value="1"/>
</dbReference>
<dbReference type="GO" id="GO:0006525">
    <property type="term" value="P:arginine metabolic process"/>
    <property type="evidence" value="ECO:0007669"/>
    <property type="project" value="TreeGrafter"/>
</dbReference>
<feature type="binding site" evidence="4">
    <location>
        <position position="70"/>
    </location>
    <ligand>
        <name>substrate</name>
    </ligand>
</feature>
<feature type="active site" description="Proton donor" evidence="3">
    <location>
        <position position="171"/>
    </location>
</feature>
<proteinExistence type="inferred from homology"/>
<protein>
    <submittedName>
        <fullName evidence="5">Arginine deiminase family protein</fullName>
    </submittedName>
</protein>
<evidence type="ECO:0000313" key="6">
    <source>
        <dbReference type="Proteomes" id="UP001165341"/>
    </source>
</evidence>
<dbReference type="GO" id="GO:0045429">
    <property type="term" value="P:positive regulation of nitric oxide biosynthetic process"/>
    <property type="evidence" value="ECO:0007669"/>
    <property type="project" value="TreeGrafter"/>
</dbReference>
<dbReference type="EMBL" id="JALGAR010000001">
    <property type="protein sequence ID" value="MCI4656576.1"/>
    <property type="molecule type" value="Genomic_DNA"/>
</dbReference>
<dbReference type="AlphaFoldDB" id="A0AA41QS01"/>